<evidence type="ECO:0000313" key="2">
    <source>
        <dbReference type="EMBL" id="MDP5225666.1"/>
    </source>
</evidence>
<sequence>MAKPTRAQREWRPGTPKKARSVKTTFASTVLVLEAFVMFFAALVIFGLRKSDPMAPVLLWVGIGLSVLMILACAVLRKPWGYGLGWAIQLLLIAAGFLEPMMFLIGVLFAIAWWYGLRAGGRLDVEQKQRDAEQARWEAEHPDEA</sequence>
<proteinExistence type="predicted"/>
<name>A0ABT9IJA5_9MICC</name>
<keyword evidence="1" id="KW-0472">Membrane</keyword>
<evidence type="ECO:0000256" key="1">
    <source>
        <dbReference type="SAM" id="Phobius"/>
    </source>
</evidence>
<feature type="transmembrane region" description="Helical" evidence="1">
    <location>
        <begin position="57"/>
        <end position="76"/>
    </location>
</feature>
<gene>
    <name evidence="2" type="ORF">Q9R02_00660</name>
</gene>
<dbReference type="Proteomes" id="UP001232725">
    <property type="component" value="Unassembled WGS sequence"/>
</dbReference>
<dbReference type="RefSeq" id="WP_305994710.1">
    <property type="nucleotide sequence ID" value="NZ_JAVALS010000001.1"/>
</dbReference>
<keyword evidence="1" id="KW-0812">Transmembrane</keyword>
<protein>
    <submittedName>
        <fullName evidence="2">DUF4233 domain-containing protein</fullName>
    </submittedName>
</protein>
<keyword evidence="3" id="KW-1185">Reference proteome</keyword>
<organism evidence="2 3">
    <name type="scientific">Arthrobacter horti</name>
    <dbReference type="NCBI Taxonomy" id="3068273"/>
    <lineage>
        <taxon>Bacteria</taxon>
        <taxon>Bacillati</taxon>
        <taxon>Actinomycetota</taxon>
        <taxon>Actinomycetes</taxon>
        <taxon>Micrococcales</taxon>
        <taxon>Micrococcaceae</taxon>
        <taxon>Arthrobacter</taxon>
    </lineage>
</organism>
<accession>A0ABT9IJA5</accession>
<feature type="transmembrane region" description="Helical" evidence="1">
    <location>
        <begin position="88"/>
        <end position="115"/>
    </location>
</feature>
<keyword evidence="1" id="KW-1133">Transmembrane helix</keyword>
<feature type="transmembrane region" description="Helical" evidence="1">
    <location>
        <begin position="21"/>
        <end position="45"/>
    </location>
</feature>
<reference evidence="2 3" key="1">
    <citation type="submission" date="2023-08" db="EMBL/GenBank/DDBJ databases">
        <title>Arthrobacter horti sp. nov., isolated from forest soil.</title>
        <authorList>
            <person name="Park M."/>
        </authorList>
    </citation>
    <scope>NUCLEOTIDE SEQUENCE [LARGE SCALE GENOMIC DNA]</scope>
    <source>
        <strain evidence="2 3">YJM1</strain>
    </source>
</reference>
<evidence type="ECO:0000313" key="3">
    <source>
        <dbReference type="Proteomes" id="UP001232725"/>
    </source>
</evidence>
<dbReference type="Pfam" id="PF14017">
    <property type="entry name" value="DUF4233"/>
    <property type="match status" value="1"/>
</dbReference>
<comment type="caution">
    <text evidence="2">The sequence shown here is derived from an EMBL/GenBank/DDBJ whole genome shotgun (WGS) entry which is preliminary data.</text>
</comment>
<dbReference type="InterPro" id="IPR025327">
    <property type="entry name" value="DUF4233"/>
</dbReference>
<dbReference type="EMBL" id="JAVALS010000001">
    <property type="protein sequence ID" value="MDP5225666.1"/>
    <property type="molecule type" value="Genomic_DNA"/>
</dbReference>